<evidence type="ECO:0000313" key="2">
    <source>
        <dbReference type="EMBL" id="TKB98416.1"/>
    </source>
</evidence>
<feature type="signal peptide" evidence="1">
    <location>
        <begin position="1"/>
        <end position="20"/>
    </location>
</feature>
<dbReference type="Pfam" id="PF11751">
    <property type="entry name" value="PorP_SprF"/>
    <property type="match status" value="1"/>
</dbReference>
<dbReference type="NCBIfam" id="TIGR03519">
    <property type="entry name" value="T9SS_PorP_fam"/>
    <property type="match status" value="1"/>
</dbReference>
<dbReference type="Proteomes" id="UP000310477">
    <property type="component" value="Unassembled WGS sequence"/>
</dbReference>
<gene>
    <name evidence="2" type="ORF">FA045_13940</name>
</gene>
<evidence type="ECO:0000256" key="1">
    <source>
        <dbReference type="SAM" id="SignalP"/>
    </source>
</evidence>
<sequence length="330" mass="37371">MIKNCLFILILILYSSSSNAQDPKFSQYFAAPLLLNPALTGYFDGDYRVAANMRQQWANIGAPYNTYSLSGEIKLNDEFYHDDIFAIGMSALYDESFNKFLKASNLSAGFSYYKFLDPNHNVKIGLAPQVSYVTKRLDFDALTVASQFQDGSFNLSLPNYLDLNSNKLSYFDFNVGANIALSLNKISASLGYAAYHLTRPNQSLFNDLTVKLPYRHTINFSFRYTTDDLVDLNFSAHQLREGSSRDAIIGAVIGFKPTFESKLKLNTGLWYQSNGNSFFPFVGFDFSTISLGFNYGLFSKNIANYQPRTFELSIILRDNTFTKFKNTCKF</sequence>
<protein>
    <submittedName>
        <fullName evidence="2">Type IX secretion system membrane protein PorP/SprF</fullName>
    </submittedName>
</protein>
<evidence type="ECO:0000313" key="3">
    <source>
        <dbReference type="Proteomes" id="UP000310477"/>
    </source>
</evidence>
<comment type="caution">
    <text evidence="2">The sequence shown here is derived from an EMBL/GenBank/DDBJ whole genome shotgun (WGS) entry which is preliminary data.</text>
</comment>
<dbReference type="EMBL" id="SWBO01000008">
    <property type="protein sequence ID" value="TKB98416.1"/>
    <property type="molecule type" value="Genomic_DNA"/>
</dbReference>
<keyword evidence="3" id="KW-1185">Reference proteome</keyword>
<reference evidence="2 3" key="1">
    <citation type="submission" date="2019-04" db="EMBL/GenBank/DDBJ databases">
        <title>Pedobacter sp. AR-2-6 sp. nov., isolated from Arctic soil.</title>
        <authorList>
            <person name="Dahal R.H."/>
            <person name="Kim D.-U."/>
        </authorList>
    </citation>
    <scope>NUCLEOTIDE SEQUENCE [LARGE SCALE GENOMIC DNA]</scope>
    <source>
        <strain evidence="2 3">AR-2-6</strain>
    </source>
</reference>
<dbReference type="OrthoDB" id="1186563at2"/>
<dbReference type="InterPro" id="IPR019861">
    <property type="entry name" value="PorP/SprF_Bacteroidetes"/>
</dbReference>
<organism evidence="2 3">
    <name type="scientific">Pedobacter cryotolerans</name>
    <dbReference type="NCBI Taxonomy" id="2571270"/>
    <lineage>
        <taxon>Bacteria</taxon>
        <taxon>Pseudomonadati</taxon>
        <taxon>Bacteroidota</taxon>
        <taxon>Sphingobacteriia</taxon>
        <taxon>Sphingobacteriales</taxon>
        <taxon>Sphingobacteriaceae</taxon>
        <taxon>Pedobacter</taxon>
    </lineage>
</organism>
<feature type="chain" id="PRO_5020602144" evidence="1">
    <location>
        <begin position="21"/>
        <end position="330"/>
    </location>
</feature>
<proteinExistence type="predicted"/>
<keyword evidence="1" id="KW-0732">Signal</keyword>
<accession>A0A4U1C2E4</accession>
<dbReference type="RefSeq" id="WP_136877695.1">
    <property type="nucleotide sequence ID" value="NZ_SWBO01000008.1"/>
</dbReference>
<dbReference type="AlphaFoldDB" id="A0A4U1C2E4"/>
<name>A0A4U1C2E4_9SPHI</name>